<comment type="caution">
    <text evidence="1">The sequence shown here is derived from an EMBL/GenBank/DDBJ whole genome shotgun (WGS) entry which is preliminary data.</text>
</comment>
<accession>A0A7W8DSM0</accession>
<dbReference type="AlphaFoldDB" id="A0A7W8DSM0"/>
<organism evidence="1 2">
    <name type="scientific">Shinella fusca</name>
    <dbReference type="NCBI Taxonomy" id="544480"/>
    <lineage>
        <taxon>Bacteria</taxon>
        <taxon>Pseudomonadati</taxon>
        <taxon>Pseudomonadota</taxon>
        <taxon>Alphaproteobacteria</taxon>
        <taxon>Hyphomicrobiales</taxon>
        <taxon>Rhizobiaceae</taxon>
        <taxon>Shinella</taxon>
    </lineage>
</organism>
<keyword evidence="2" id="KW-1185">Reference proteome</keyword>
<reference evidence="1 2" key="1">
    <citation type="submission" date="2020-08" db="EMBL/GenBank/DDBJ databases">
        <title>Genomic Encyclopedia of Type Strains, Phase IV (KMG-IV): sequencing the most valuable type-strain genomes for metagenomic binning, comparative biology and taxonomic classification.</title>
        <authorList>
            <person name="Goeker M."/>
        </authorList>
    </citation>
    <scope>NUCLEOTIDE SEQUENCE [LARGE SCALE GENOMIC DNA]</scope>
    <source>
        <strain evidence="1 2">DSM 21319</strain>
    </source>
</reference>
<evidence type="ECO:0000313" key="1">
    <source>
        <dbReference type="EMBL" id="MBB5040833.1"/>
    </source>
</evidence>
<proteinExistence type="predicted"/>
<dbReference type="EMBL" id="JACHIK010000001">
    <property type="protein sequence ID" value="MBB5040833.1"/>
    <property type="molecule type" value="Genomic_DNA"/>
</dbReference>
<dbReference type="Proteomes" id="UP000535406">
    <property type="component" value="Unassembled WGS sequence"/>
</dbReference>
<name>A0A7W8DSM0_9HYPH</name>
<gene>
    <name evidence="1" type="ORF">HNQ66_000211</name>
</gene>
<evidence type="ECO:0000313" key="2">
    <source>
        <dbReference type="Proteomes" id="UP000535406"/>
    </source>
</evidence>
<dbReference type="RefSeq" id="WP_184139974.1">
    <property type="nucleotide sequence ID" value="NZ_JACHIK010000001.1"/>
</dbReference>
<protein>
    <submittedName>
        <fullName evidence="1">Uncharacterized protein</fullName>
    </submittedName>
</protein>
<sequence>MTDSQTIPDQIIDAAEAAMRRAGITPTRHNFDAIAKAIHDAVMAERELNGELTRRVFTWLLGRDTGSSSKAILAHMVCGVSHGEYPYDPADLGRCLRMLELFPEWKARIAEMAGYGKVWAVFIDHWDGLSSMMADEVGIDWSKGREAHRTYEFMCDLRKQAGER</sequence>